<proteinExistence type="predicted"/>
<comment type="caution">
    <text evidence="2">The sequence shown here is derived from an EMBL/GenBank/DDBJ whole genome shotgun (WGS) entry which is preliminary data.</text>
</comment>
<feature type="non-terminal residue" evidence="2">
    <location>
        <position position="1"/>
    </location>
</feature>
<evidence type="ECO:0008006" key="4">
    <source>
        <dbReference type="Google" id="ProtNLM"/>
    </source>
</evidence>
<keyword evidence="1" id="KW-0732">Signal</keyword>
<keyword evidence="3" id="KW-1185">Reference proteome</keyword>
<evidence type="ECO:0000256" key="1">
    <source>
        <dbReference type="SAM" id="SignalP"/>
    </source>
</evidence>
<organism evidence="2 3">
    <name type="scientific">Trifolium medium</name>
    <dbReference type="NCBI Taxonomy" id="97028"/>
    <lineage>
        <taxon>Eukaryota</taxon>
        <taxon>Viridiplantae</taxon>
        <taxon>Streptophyta</taxon>
        <taxon>Embryophyta</taxon>
        <taxon>Tracheophyta</taxon>
        <taxon>Spermatophyta</taxon>
        <taxon>Magnoliopsida</taxon>
        <taxon>eudicotyledons</taxon>
        <taxon>Gunneridae</taxon>
        <taxon>Pentapetalae</taxon>
        <taxon>rosids</taxon>
        <taxon>fabids</taxon>
        <taxon>Fabales</taxon>
        <taxon>Fabaceae</taxon>
        <taxon>Papilionoideae</taxon>
        <taxon>50 kb inversion clade</taxon>
        <taxon>NPAAA clade</taxon>
        <taxon>Hologalegina</taxon>
        <taxon>IRL clade</taxon>
        <taxon>Trifolieae</taxon>
        <taxon>Trifolium</taxon>
    </lineage>
</organism>
<feature type="signal peptide" evidence="1">
    <location>
        <begin position="1"/>
        <end position="26"/>
    </location>
</feature>
<reference evidence="2 3" key="1">
    <citation type="journal article" date="2018" name="Front. Plant Sci.">
        <title>Red Clover (Trifolium pratense) and Zigzag Clover (T. medium) - A Picture of Genomic Similarities and Differences.</title>
        <authorList>
            <person name="Dluhosova J."/>
            <person name="Istvanek J."/>
            <person name="Nedelnik J."/>
            <person name="Repkova J."/>
        </authorList>
    </citation>
    <scope>NUCLEOTIDE SEQUENCE [LARGE SCALE GENOMIC DNA]</scope>
    <source>
        <strain evidence="3">cv. 10/8</strain>
        <tissue evidence="2">Leaf</tissue>
    </source>
</reference>
<dbReference type="Proteomes" id="UP000265520">
    <property type="component" value="Unassembled WGS sequence"/>
</dbReference>
<protein>
    <recommendedName>
        <fullName evidence="4">Aminotransferase-like plant mobile domain-containing protein</fullName>
    </recommendedName>
</protein>
<accession>A0A392U0P3</accession>
<dbReference type="EMBL" id="LXQA010705124">
    <property type="protein sequence ID" value="MCI66919.1"/>
    <property type="molecule type" value="Genomic_DNA"/>
</dbReference>
<evidence type="ECO:0000313" key="2">
    <source>
        <dbReference type="EMBL" id="MCI66919.1"/>
    </source>
</evidence>
<sequence length="81" mass="9269">VLSIQSHRSLLLFIAFLGSSQEQTSSIHAYEYLGMLFVEDSDVRGYLWEPYCLDFARILDFPSFGYPFAAVLADDNPRPFN</sequence>
<feature type="chain" id="PRO_5017458669" description="Aminotransferase-like plant mobile domain-containing protein" evidence="1">
    <location>
        <begin position="27"/>
        <end position="81"/>
    </location>
</feature>
<name>A0A392U0P3_9FABA</name>
<evidence type="ECO:0000313" key="3">
    <source>
        <dbReference type="Proteomes" id="UP000265520"/>
    </source>
</evidence>
<dbReference type="AlphaFoldDB" id="A0A392U0P3"/>